<keyword evidence="2" id="KW-1185">Reference proteome</keyword>
<evidence type="ECO:0000313" key="2">
    <source>
        <dbReference type="Proteomes" id="UP000777935"/>
    </source>
</evidence>
<evidence type="ECO:0008006" key="3">
    <source>
        <dbReference type="Google" id="ProtNLM"/>
    </source>
</evidence>
<sequence>MAELTDSDISGVLQRAVKLSEQQLKLMRELAEEIFGQDTKIIIGVNGSVARRETTSGSDVDLFFLGLGESELDSLQSQQDIYRARLRDAGIKMPANGGVFDEPLRADELCETIGGDNDTNTFITRRMLFLLEGEWIYNQTAFEKLRSDLICRYVTEDLADEKIALFLLNDIIRYWRTICVDFEHKIQDVSKPRAIRNIKLRFSRMLLYFAGVAAVSKTIGMSGVEKRAKLNALFSMPALARIQDVFEDKAAPLTVLYAEFLASIDDPDIRQVLERSGVEGIDTREYEALVAKARDFKDELLTILLKDLKTSHEVVRALLL</sequence>
<dbReference type="EMBL" id="JABUFE010000022">
    <property type="protein sequence ID" value="NSX56868.1"/>
    <property type="molecule type" value="Genomic_DNA"/>
</dbReference>
<dbReference type="InterPro" id="IPR043519">
    <property type="entry name" value="NT_sf"/>
</dbReference>
<comment type="caution">
    <text evidence="1">The sequence shown here is derived from an EMBL/GenBank/DDBJ whole genome shotgun (WGS) entry which is preliminary data.</text>
</comment>
<protein>
    <recommendedName>
        <fullName evidence="3">Polymerase nucleotidyl transferase domain-containing protein</fullName>
    </recommendedName>
</protein>
<gene>
    <name evidence="1" type="ORF">HRQ87_18970</name>
</gene>
<evidence type="ECO:0000313" key="1">
    <source>
        <dbReference type="EMBL" id="NSX56868.1"/>
    </source>
</evidence>
<name>A0ABX2IVD5_9RHOB</name>
<dbReference type="RefSeq" id="WP_174140020.1">
    <property type="nucleotide sequence ID" value="NZ_JABUFE010000022.1"/>
</dbReference>
<proteinExistence type="predicted"/>
<accession>A0ABX2IVD5</accession>
<reference evidence="1 2" key="1">
    <citation type="submission" date="2020-06" db="EMBL/GenBank/DDBJ databases">
        <title>Sulfitobacter algicola sp. nov., isolated from green algae.</title>
        <authorList>
            <person name="Wang C."/>
        </authorList>
    </citation>
    <scope>NUCLEOTIDE SEQUENCE [LARGE SCALE GENOMIC DNA]</scope>
    <source>
        <strain evidence="1 2">1151</strain>
    </source>
</reference>
<organism evidence="1 2">
    <name type="scientific">Parasulfitobacter algicola</name>
    <dbReference type="NCBI Taxonomy" id="2614809"/>
    <lineage>
        <taxon>Bacteria</taxon>
        <taxon>Pseudomonadati</taxon>
        <taxon>Pseudomonadota</taxon>
        <taxon>Alphaproteobacteria</taxon>
        <taxon>Rhodobacterales</taxon>
        <taxon>Roseobacteraceae</taxon>
        <taxon>Parasulfitobacter</taxon>
    </lineage>
</organism>
<dbReference type="SUPFAM" id="SSF81301">
    <property type="entry name" value="Nucleotidyltransferase"/>
    <property type="match status" value="1"/>
</dbReference>
<dbReference type="Proteomes" id="UP000777935">
    <property type="component" value="Unassembled WGS sequence"/>
</dbReference>
<dbReference type="Gene3D" id="3.30.460.10">
    <property type="entry name" value="Beta Polymerase, domain 2"/>
    <property type="match status" value="1"/>
</dbReference>